<name>A0A7N6ALB1_ANATE</name>
<dbReference type="OrthoDB" id="9447832at2759"/>
<organism evidence="4 5">
    <name type="scientific">Anabas testudineus</name>
    <name type="common">Climbing perch</name>
    <name type="synonym">Anthias testudineus</name>
    <dbReference type="NCBI Taxonomy" id="64144"/>
    <lineage>
        <taxon>Eukaryota</taxon>
        <taxon>Metazoa</taxon>
        <taxon>Chordata</taxon>
        <taxon>Craniata</taxon>
        <taxon>Vertebrata</taxon>
        <taxon>Euteleostomi</taxon>
        <taxon>Actinopterygii</taxon>
        <taxon>Neopterygii</taxon>
        <taxon>Teleostei</taxon>
        <taxon>Neoteleostei</taxon>
        <taxon>Acanthomorphata</taxon>
        <taxon>Anabantaria</taxon>
        <taxon>Anabantiformes</taxon>
        <taxon>Anabantoidei</taxon>
        <taxon>Anabantidae</taxon>
        <taxon>Anabas</taxon>
    </lineage>
</organism>
<accession>A0A7N6ALB1</accession>
<dbReference type="InterPro" id="IPR036048">
    <property type="entry name" value="Interleukin_8-like_sf"/>
</dbReference>
<feature type="domain" description="Chemokine interleukin-8-like" evidence="3">
    <location>
        <begin position="27"/>
        <end position="78"/>
    </location>
</feature>
<feature type="signal peptide" evidence="2">
    <location>
        <begin position="1"/>
        <end position="21"/>
    </location>
</feature>
<evidence type="ECO:0000256" key="2">
    <source>
        <dbReference type="SAM" id="SignalP"/>
    </source>
</evidence>
<reference evidence="4" key="2">
    <citation type="submission" date="2025-08" db="UniProtKB">
        <authorList>
            <consortium name="Ensembl"/>
        </authorList>
    </citation>
    <scope>IDENTIFICATION</scope>
</reference>
<dbReference type="GO" id="GO:0005615">
    <property type="term" value="C:extracellular space"/>
    <property type="evidence" value="ECO:0007669"/>
    <property type="project" value="UniProtKB-KW"/>
</dbReference>
<dbReference type="GO" id="GO:0008009">
    <property type="term" value="F:chemokine activity"/>
    <property type="evidence" value="ECO:0007669"/>
    <property type="project" value="InterPro"/>
</dbReference>
<keyword evidence="2" id="KW-0732">Signal</keyword>
<sequence>MRAFLGDMVVLTFIFITDVAADFIHGTCCFDFSTVRIRKKHMIKITKTHSDCPTRGFIVEAKGGIKSCYRDTFRWRQNPYNEQQG</sequence>
<reference evidence="4" key="1">
    <citation type="submission" date="2021-04" db="EMBL/GenBank/DDBJ databases">
        <authorList>
            <consortium name="Wellcome Sanger Institute Data Sharing"/>
        </authorList>
    </citation>
    <scope>NUCLEOTIDE SEQUENCE [LARGE SCALE GENOMIC DNA]</scope>
</reference>
<dbReference type="Ensembl" id="ENSATET00000049223.2">
    <property type="protein sequence ID" value="ENSATEP00000050673.1"/>
    <property type="gene ID" value="ENSATEG00000027886.2"/>
</dbReference>
<protein>
    <recommendedName>
        <fullName evidence="3">Chemokine interleukin-8-like domain-containing protein</fullName>
    </recommendedName>
</protein>
<evidence type="ECO:0000313" key="4">
    <source>
        <dbReference type="Ensembl" id="ENSATEP00000050673.1"/>
    </source>
</evidence>
<dbReference type="GO" id="GO:0006955">
    <property type="term" value="P:immune response"/>
    <property type="evidence" value="ECO:0007669"/>
    <property type="project" value="InterPro"/>
</dbReference>
<dbReference type="Gene3D" id="2.40.50.40">
    <property type="match status" value="1"/>
</dbReference>
<dbReference type="SUPFAM" id="SSF54117">
    <property type="entry name" value="Interleukin 8-like chemokines"/>
    <property type="match status" value="1"/>
</dbReference>
<evidence type="ECO:0000256" key="1">
    <source>
        <dbReference type="ARBA" id="ARBA00022514"/>
    </source>
</evidence>
<dbReference type="InParanoid" id="A0A7N6ALB1"/>
<dbReference type="AlphaFoldDB" id="A0A7N6ALB1"/>
<evidence type="ECO:0000259" key="3">
    <source>
        <dbReference type="Pfam" id="PF00048"/>
    </source>
</evidence>
<proteinExistence type="predicted"/>
<dbReference type="InterPro" id="IPR001811">
    <property type="entry name" value="Chemokine_IL8-like_dom"/>
</dbReference>
<dbReference type="Pfam" id="PF00048">
    <property type="entry name" value="IL8"/>
    <property type="match status" value="1"/>
</dbReference>
<evidence type="ECO:0000313" key="5">
    <source>
        <dbReference type="Proteomes" id="UP000265040"/>
    </source>
</evidence>
<keyword evidence="5" id="KW-1185">Reference proteome</keyword>
<reference evidence="4" key="3">
    <citation type="submission" date="2025-09" db="UniProtKB">
        <authorList>
            <consortium name="Ensembl"/>
        </authorList>
    </citation>
    <scope>IDENTIFICATION</scope>
</reference>
<dbReference type="Proteomes" id="UP000265040">
    <property type="component" value="Chromosome 6"/>
</dbReference>
<keyword evidence="1" id="KW-0202">Cytokine</keyword>
<dbReference type="GeneTree" id="ENSGT00970000193565"/>
<feature type="chain" id="PRO_5030675255" description="Chemokine interleukin-8-like domain-containing protein" evidence="2">
    <location>
        <begin position="22"/>
        <end position="85"/>
    </location>
</feature>